<dbReference type="AlphaFoldDB" id="A0A644TC89"/>
<sequence length="203" mass="23025">MVLNSSITVGFSLLLLAELLEIRGTRASRTIRGLGYLFVVMALLLFVYPVAGAAVQIPARRDIASEAGAGAVAFLTGRPVLFYLLLAFSLISAAMLIWTVFLELALGKKKFKLRSREVFSRGSYGICRHPGFWWLAFHLLPLGIIRGLVPSIFSMLLMVFFNFVLVMVQDQYSFPRFFKDYEAYRKKVPFLIPRFIKKGFRLQ</sequence>
<keyword evidence="1" id="KW-0472">Membrane</keyword>
<keyword evidence="1" id="KW-1133">Transmembrane helix</keyword>
<comment type="caution">
    <text evidence="2">The sequence shown here is derived from an EMBL/GenBank/DDBJ whole genome shotgun (WGS) entry which is preliminary data.</text>
</comment>
<accession>A0A644TC89</accession>
<dbReference type="EMBL" id="VSSQ01000025">
    <property type="protein sequence ID" value="MPL64490.1"/>
    <property type="molecule type" value="Genomic_DNA"/>
</dbReference>
<proteinExistence type="predicted"/>
<evidence type="ECO:0000256" key="1">
    <source>
        <dbReference type="SAM" id="Phobius"/>
    </source>
</evidence>
<feature type="transmembrane region" description="Helical" evidence="1">
    <location>
        <begin position="151"/>
        <end position="168"/>
    </location>
</feature>
<gene>
    <name evidence="2" type="ORF">SDC9_10145</name>
</gene>
<feature type="transmembrane region" description="Helical" evidence="1">
    <location>
        <begin position="34"/>
        <end position="55"/>
    </location>
</feature>
<name>A0A644TC89_9ZZZZ</name>
<organism evidence="2">
    <name type="scientific">bioreactor metagenome</name>
    <dbReference type="NCBI Taxonomy" id="1076179"/>
    <lineage>
        <taxon>unclassified sequences</taxon>
        <taxon>metagenomes</taxon>
        <taxon>ecological metagenomes</taxon>
    </lineage>
</organism>
<evidence type="ECO:0000313" key="2">
    <source>
        <dbReference type="EMBL" id="MPL64490.1"/>
    </source>
</evidence>
<keyword evidence="1" id="KW-0812">Transmembrane</keyword>
<reference evidence="2" key="1">
    <citation type="submission" date="2019-08" db="EMBL/GenBank/DDBJ databases">
        <authorList>
            <person name="Kucharzyk K."/>
            <person name="Murdoch R.W."/>
            <person name="Higgins S."/>
            <person name="Loffler F."/>
        </authorList>
    </citation>
    <scope>NUCLEOTIDE SEQUENCE</scope>
</reference>
<dbReference type="Gene3D" id="1.20.120.1630">
    <property type="match status" value="1"/>
</dbReference>
<evidence type="ECO:0008006" key="3">
    <source>
        <dbReference type="Google" id="ProtNLM"/>
    </source>
</evidence>
<feature type="transmembrane region" description="Helical" evidence="1">
    <location>
        <begin position="80"/>
        <end position="106"/>
    </location>
</feature>
<protein>
    <recommendedName>
        <fullName evidence="3">Steroid 5-alpha reductase C-terminal domain-containing protein</fullName>
    </recommendedName>
</protein>